<dbReference type="EMBL" id="LT906439">
    <property type="protein sequence ID" value="SNU88194.1"/>
    <property type="molecule type" value="Genomic_DNA"/>
</dbReference>
<dbReference type="KEGG" id="smen:SAMEA4412692_0943"/>
<dbReference type="SUPFAM" id="SSF54427">
    <property type="entry name" value="NTF2-like"/>
    <property type="match status" value="1"/>
</dbReference>
<dbReference type="Gene3D" id="3.10.450.50">
    <property type="match status" value="1"/>
</dbReference>
<dbReference type="STRING" id="1123308.GCA_000380085_00283"/>
<dbReference type="RefSeq" id="WP_018372847.1">
    <property type="nucleotide sequence ID" value="NZ_LT906439.1"/>
</dbReference>
<dbReference type="InterPro" id="IPR032710">
    <property type="entry name" value="NTF2-like_dom_sf"/>
</dbReference>
<evidence type="ECO:0000313" key="2">
    <source>
        <dbReference type="EMBL" id="SNU88194.1"/>
    </source>
</evidence>
<dbReference type="AlphaFoldDB" id="A0A239STX4"/>
<dbReference type="Proteomes" id="UP000215185">
    <property type="component" value="Chromosome 1"/>
</dbReference>
<reference evidence="2 3" key="1">
    <citation type="submission" date="2017-06" db="EMBL/GenBank/DDBJ databases">
        <authorList>
            <consortium name="Pathogen Informatics"/>
        </authorList>
    </citation>
    <scope>NUCLEOTIDE SEQUENCE [LARGE SCALE GENOMIC DNA]</scope>
    <source>
        <strain evidence="2 3">NCTC13788</strain>
    </source>
</reference>
<proteinExistence type="predicted"/>
<feature type="domain" description="DUF4440" evidence="1">
    <location>
        <begin position="4"/>
        <end position="110"/>
    </location>
</feature>
<dbReference type="eggNOG" id="COG1917">
    <property type="taxonomic scope" value="Bacteria"/>
</dbReference>
<organism evidence="2 3">
    <name type="scientific">Streptococcus merionis</name>
    <dbReference type="NCBI Taxonomy" id="400065"/>
    <lineage>
        <taxon>Bacteria</taxon>
        <taxon>Bacillati</taxon>
        <taxon>Bacillota</taxon>
        <taxon>Bacilli</taxon>
        <taxon>Lactobacillales</taxon>
        <taxon>Streptococcaceae</taxon>
        <taxon>Streptococcus</taxon>
    </lineage>
</organism>
<sequence>MMTIQETSQAIKEAILANDMTAVDYLVADNARFVHMGITFDKASEFEVFNTKKFIYKSIEVAKESVEDYGNTAIIYRKLKLTAVVNGNEVTNPFVVSEVFTRQSGDSWQMVASTYTRIAADFDDYQLL</sequence>
<dbReference type="Pfam" id="PF14534">
    <property type="entry name" value="DUF4440"/>
    <property type="match status" value="1"/>
</dbReference>
<keyword evidence="3" id="KW-1185">Reference proteome</keyword>
<evidence type="ECO:0000259" key="1">
    <source>
        <dbReference type="Pfam" id="PF14534"/>
    </source>
</evidence>
<gene>
    <name evidence="2" type="ORF">SAMEA4412692_00943</name>
</gene>
<name>A0A239STX4_9STRE</name>
<accession>A0A239STX4</accession>
<dbReference type="OrthoDB" id="9802489at2"/>
<protein>
    <recommendedName>
        <fullName evidence="1">DUF4440 domain-containing protein</fullName>
    </recommendedName>
</protein>
<dbReference type="InterPro" id="IPR027843">
    <property type="entry name" value="DUF4440"/>
</dbReference>
<evidence type="ECO:0000313" key="3">
    <source>
        <dbReference type="Proteomes" id="UP000215185"/>
    </source>
</evidence>